<dbReference type="AlphaFoldDB" id="A0A4R2GW22"/>
<dbReference type="InterPro" id="IPR009057">
    <property type="entry name" value="Homeodomain-like_sf"/>
</dbReference>
<sequence>MTSMFVKIPDLAESIRPVAEHLGVDAARALVAAFGGTEVYVPATLRDDHPLTVIGHDLAVALCRNFGGEVVAVPKEMLTAAARHRLAGELAKEGMRTAEIARTLGLTERHIYKLLRTTPRPKAMRRPLDSRQITIFDFTGE</sequence>
<keyword evidence="3" id="KW-1185">Reference proteome</keyword>
<name>A0A4R2GW22_9HYPH</name>
<dbReference type="Proteomes" id="UP000294881">
    <property type="component" value="Unassembled WGS sequence"/>
</dbReference>
<evidence type="ECO:0000313" key="3">
    <source>
        <dbReference type="Proteomes" id="UP000294881"/>
    </source>
</evidence>
<comment type="caution">
    <text evidence="2">The sequence shown here is derived from an EMBL/GenBank/DDBJ whole genome shotgun (WGS) entry which is preliminary data.</text>
</comment>
<organism evidence="2 3">
    <name type="scientific">Camelimonas lactis</name>
    <dbReference type="NCBI Taxonomy" id="659006"/>
    <lineage>
        <taxon>Bacteria</taxon>
        <taxon>Pseudomonadati</taxon>
        <taxon>Pseudomonadota</taxon>
        <taxon>Alphaproteobacteria</taxon>
        <taxon>Hyphomicrobiales</taxon>
        <taxon>Chelatococcaceae</taxon>
        <taxon>Camelimonas</taxon>
    </lineage>
</organism>
<dbReference type="SUPFAM" id="SSF46689">
    <property type="entry name" value="Homeodomain-like"/>
    <property type="match status" value="1"/>
</dbReference>
<dbReference type="RefSeq" id="WP_165909887.1">
    <property type="nucleotide sequence ID" value="NZ_JBHUNN010000002.1"/>
</dbReference>
<dbReference type="InterPro" id="IPR014875">
    <property type="entry name" value="Mor_transcription_activator"/>
</dbReference>
<protein>
    <submittedName>
        <fullName evidence="2">Mor transcription activator family protein</fullName>
    </submittedName>
</protein>
<evidence type="ECO:0000313" key="2">
    <source>
        <dbReference type="EMBL" id="TCO15201.1"/>
    </source>
</evidence>
<accession>A0A4R2GW22</accession>
<dbReference type="EMBL" id="SLWL01000002">
    <property type="protein sequence ID" value="TCO15201.1"/>
    <property type="molecule type" value="Genomic_DNA"/>
</dbReference>
<dbReference type="Pfam" id="PF08765">
    <property type="entry name" value="Mor"/>
    <property type="match status" value="1"/>
</dbReference>
<proteinExistence type="predicted"/>
<evidence type="ECO:0000259" key="1">
    <source>
        <dbReference type="Pfam" id="PF08765"/>
    </source>
</evidence>
<feature type="domain" description="Mor transcription activator" evidence="1">
    <location>
        <begin position="54"/>
        <end position="120"/>
    </location>
</feature>
<gene>
    <name evidence="2" type="ORF">EV666_102179</name>
</gene>
<reference evidence="2 3" key="1">
    <citation type="submission" date="2019-03" db="EMBL/GenBank/DDBJ databases">
        <title>Genomic Encyclopedia of Type Strains, Phase IV (KMG-IV): sequencing the most valuable type-strain genomes for metagenomic binning, comparative biology and taxonomic classification.</title>
        <authorList>
            <person name="Goeker M."/>
        </authorList>
    </citation>
    <scope>NUCLEOTIDE SEQUENCE [LARGE SCALE GENOMIC DNA]</scope>
    <source>
        <strain evidence="2 3">DSM 22958</strain>
    </source>
</reference>